<name>A0A174QJ11_9FIRM</name>
<feature type="repeat" description="ANK" evidence="3">
    <location>
        <begin position="178"/>
        <end position="210"/>
    </location>
</feature>
<dbReference type="SUPFAM" id="SSF48403">
    <property type="entry name" value="Ankyrin repeat"/>
    <property type="match status" value="1"/>
</dbReference>
<keyword evidence="2 3" id="KW-0040">ANK repeat</keyword>
<feature type="repeat" description="ANK" evidence="3">
    <location>
        <begin position="140"/>
        <end position="172"/>
    </location>
</feature>
<proteinExistence type="predicted"/>
<dbReference type="PANTHER" id="PTHR24198">
    <property type="entry name" value="ANKYRIN REPEAT AND PROTEIN KINASE DOMAIN-CONTAINING PROTEIN"/>
    <property type="match status" value="1"/>
</dbReference>
<evidence type="ECO:0000313" key="5">
    <source>
        <dbReference type="Proteomes" id="UP000095765"/>
    </source>
</evidence>
<accession>A0A174QJ11</accession>
<evidence type="ECO:0000313" key="4">
    <source>
        <dbReference type="EMBL" id="CUP71587.1"/>
    </source>
</evidence>
<evidence type="ECO:0000256" key="2">
    <source>
        <dbReference type="ARBA" id="ARBA00023043"/>
    </source>
</evidence>
<dbReference type="Proteomes" id="UP000095765">
    <property type="component" value="Unassembled WGS sequence"/>
</dbReference>
<protein>
    <submittedName>
        <fullName evidence="4">Ribulose-5-phosphate 4-epimerase and related epimerases and aldolases</fullName>
    </submittedName>
</protein>
<dbReference type="Gene3D" id="1.25.40.20">
    <property type="entry name" value="Ankyrin repeat-containing domain"/>
    <property type="match status" value="1"/>
</dbReference>
<dbReference type="InterPro" id="IPR036770">
    <property type="entry name" value="Ankyrin_rpt-contain_sf"/>
</dbReference>
<dbReference type="PROSITE" id="PS50088">
    <property type="entry name" value="ANK_REPEAT"/>
    <property type="match status" value="3"/>
</dbReference>
<dbReference type="Pfam" id="PF12796">
    <property type="entry name" value="Ank_2"/>
    <property type="match status" value="1"/>
</dbReference>
<reference evidence="4 5" key="1">
    <citation type="submission" date="2015-09" db="EMBL/GenBank/DDBJ databases">
        <authorList>
            <consortium name="Pathogen Informatics"/>
        </authorList>
    </citation>
    <scope>NUCLEOTIDE SEQUENCE [LARGE SCALE GENOMIC DNA]</scope>
    <source>
        <strain evidence="4 5">2789STDY5834939</strain>
    </source>
</reference>
<organism evidence="4 5">
    <name type="scientific">Anaerotruncus colihominis</name>
    <dbReference type="NCBI Taxonomy" id="169435"/>
    <lineage>
        <taxon>Bacteria</taxon>
        <taxon>Bacillati</taxon>
        <taxon>Bacillota</taxon>
        <taxon>Clostridia</taxon>
        <taxon>Eubacteriales</taxon>
        <taxon>Oscillospiraceae</taxon>
        <taxon>Anaerotruncus</taxon>
    </lineage>
</organism>
<dbReference type="EMBL" id="CZBE01000010">
    <property type="protein sequence ID" value="CUP71587.1"/>
    <property type="molecule type" value="Genomic_DNA"/>
</dbReference>
<gene>
    <name evidence="4" type="ORF">ERS852551_01706</name>
</gene>
<dbReference type="RefSeq" id="WP_055244985.1">
    <property type="nucleotide sequence ID" value="NZ_CZBE01000010.1"/>
</dbReference>
<sequence length="359" mass="41127">MYQIAYIGRWETLPETAAAICDHDTPKLEALLQGGLDLDVPIQLSEYIKLMPLEIAVFRNDVPMIHFLLEHGADPGLAEEQPLLLTAARCCGPVVVALFAGQAAKLSPKQKERAFQEVRWGQRAENIPVLEQAGITVDKFGGEAFRAAVSDGQAELAKLLLEKGADINYHKPDMMFPYASTPVTEAARSNNFPMVRWLIEQGADITIADKYGDRPYTVAVQNKNQELADYLKALEPEDWHNEQEKARQLMPYKLPAKLVEYLKTGPLRLEFSEQEWVKWAELYSFMDVQEMTWKRKKLLSLMAAMDNYSDYLLLWSPRDKKLWYLDIEHEEFHPLAKWDDFIADPGRYLNGMIEGEFEE</sequence>
<evidence type="ECO:0000256" key="3">
    <source>
        <dbReference type="PROSITE-ProRule" id="PRU00023"/>
    </source>
</evidence>
<dbReference type="InterPro" id="IPR002110">
    <property type="entry name" value="Ankyrin_rpt"/>
</dbReference>
<keyword evidence="1" id="KW-0677">Repeat</keyword>
<dbReference type="PROSITE" id="PS50297">
    <property type="entry name" value="ANK_REP_REGION"/>
    <property type="match status" value="2"/>
</dbReference>
<dbReference type="AlphaFoldDB" id="A0A174QJ11"/>
<dbReference type="OrthoDB" id="341379at2"/>
<dbReference type="PANTHER" id="PTHR24198:SF165">
    <property type="entry name" value="ANKYRIN REPEAT-CONTAINING PROTEIN-RELATED"/>
    <property type="match status" value="1"/>
</dbReference>
<feature type="repeat" description="ANK" evidence="3">
    <location>
        <begin position="52"/>
        <end position="80"/>
    </location>
</feature>
<dbReference type="SMART" id="SM00248">
    <property type="entry name" value="ANK"/>
    <property type="match status" value="4"/>
</dbReference>
<evidence type="ECO:0000256" key="1">
    <source>
        <dbReference type="ARBA" id="ARBA00022737"/>
    </source>
</evidence>